<feature type="domain" description="AB hydrolase-1" evidence="1">
    <location>
        <begin position="57"/>
        <end position="118"/>
    </location>
</feature>
<sequence length="261" mass="28760">MLAPLPAEPVSEDRCPILLISSHGWLPCKALLQQLGHQHPLLLASAADPDGIGRQLASPGRPCHLVGHDMGTIPALLTALERPDQLRSLTLINPAAFGLLRQLHDWEGWDAANRLASNIIALQAAGAHSLAARTLVQFWFGLTAWWLLRPGQRQRILRQLPAIVDELSGFYTNVPHRHDLRALNMPVHLICNRRAPLPSLRLARRMVVRIPVATLSPGNRAGENRTPHTGRCASDWLLQLEQEQLPQAAITAENVAWSDAT</sequence>
<comment type="caution">
    <text evidence="2">The sequence shown here is derived from an EMBL/GenBank/DDBJ whole genome shotgun (WGS) entry which is preliminary data.</text>
</comment>
<protein>
    <recommendedName>
        <fullName evidence="1">AB hydrolase-1 domain-containing protein</fullName>
    </recommendedName>
</protein>
<evidence type="ECO:0000313" key="3">
    <source>
        <dbReference type="Proteomes" id="UP000599578"/>
    </source>
</evidence>
<evidence type="ECO:0000313" key="2">
    <source>
        <dbReference type="EMBL" id="GGO77521.1"/>
    </source>
</evidence>
<dbReference type="InterPro" id="IPR000073">
    <property type="entry name" value="AB_hydrolase_1"/>
</dbReference>
<dbReference type="Pfam" id="PF00561">
    <property type="entry name" value="Abhydrolase_1"/>
    <property type="match status" value="1"/>
</dbReference>
<name>A0A917Z8N2_9GAMM</name>
<dbReference type="SUPFAM" id="SSF53474">
    <property type="entry name" value="alpha/beta-Hydrolases"/>
    <property type="match status" value="1"/>
</dbReference>
<proteinExistence type="predicted"/>
<accession>A0A917Z8N2</accession>
<dbReference type="AlphaFoldDB" id="A0A917Z8N2"/>
<dbReference type="EMBL" id="BMLT01000002">
    <property type="protein sequence ID" value="GGO77521.1"/>
    <property type="molecule type" value="Genomic_DNA"/>
</dbReference>
<dbReference type="RefSeq" id="WP_188858411.1">
    <property type="nucleotide sequence ID" value="NZ_BMLT01000002.1"/>
</dbReference>
<evidence type="ECO:0000259" key="1">
    <source>
        <dbReference type="Pfam" id="PF00561"/>
    </source>
</evidence>
<reference evidence="2 3" key="1">
    <citation type="journal article" date="2014" name="Int. J. Syst. Evol. Microbiol.">
        <title>Complete genome sequence of Corynebacterium casei LMG S-19264T (=DSM 44701T), isolated from a smear-ripened cheese.</title>
        <authorList>
            <consortium name="US DOE Joint Genome Institute (JGI-PGF)"/>
            <person name="Walter F."/>
            <person name="Albersmeier A."/>
            <person name="Kalinowski J."/>
            <person name="Ruckert C."/>
        </authorList>
    </citation>
    <scope>NUCLEOTIDE SEQUENCE [LARGE SCALE GENOMIC DNA]</scope>
    <source>
        <strain evidence="2 3">CGMCC 1.7286</strain>
    </source>
</reference>
<dbReference type="InterPro" id="IPR029058">
    <property type="entry name" value="AB_hydrolase_fold"/>
</dbReference>
<organism evidence="2 3">
    <name type="scientific">Marinobacterium nitratireducens</name>
    <dbReference type="NCBI Taxonomy" id="518897"/>
    <lineage>
        <taxon>Bacteria</taxon>
        <taxon>Pseudomonadati</taxon>
        <taxon>Pseudomonadota</taxon>
        <taxon>Gammaproteobacteria</taxon>
        <taxon>Oceanospirillales</taxon>
        <taxon>Oceanospirillaceae</taxon>
        <taxon>Marinobacterium</taxon>
    </lineage>
</organism>
<dbReference type="Gene3D" id="3.40.50.1820">
    <property type="entry name" value="alpha/beta hydrolase"/>
    <property type="match status" value="1"/>
</dbReference>
<keyword evidence="3" id="KW-1185">Reference proteome</keyword>
<gene>
    <name evidence="2" type="ORF">GCM10011348_07260</name>
</gene>
<dbReference type="Proteomes" id="UP000599578">
    <property type="component" value="Unassembled WGS sequence"/>
</dbReference>